<accession>A0A1M7H8F3</accession>
<dbReference type="Proteomes" id="UP000184420">
    <property type="component" value="Unassembled WGS sequence"/>
</dbReference>
<name>A0A1M7H8F3_9BACT</name>
<evidence type="ECO:0000313" key="1">
    <source>
        <dbReference type="EMBL" id="SHM24407.1"/>
    </source>
</evidence>
<keyword evidence="2" id="KW-1185">Reference proteome</keyword>
<protein>
    <submittedName>
        <fullName evidence="1">Uncharacterized protein</fullName>
    </submittedName>
</protein>
<reference evidence="1 2" key="1">
    <citation type="submission" date="2016-11" db="EMBL/GenBank/DDBJ databases">
        <authorList>
            <person name="Jaros S."/>
            <person name="Januszkiewicz K."/>
            <person name="Wedrychowicz H."/>
        </authorList>
    </citation>
    <scope>NUCLEOTIDE SEQUENCE [LARGE SCALE GENOMIC DNA]</scope>
    <source>
        <strain evidence="1 2">DSM 27406</strain>
    </source>
</reference>
<evidence type="ECO:0000313" key="2">
    <source>
        <dbReference type="Proteomes" id="UP000184420"/>
    </source>
</evidence>
<gene>
    <name evidence="1" type="ORF">SAMN05444266_107111</name>
</gene>
<proteinExistence type="predicted"/>
<dbReference type="AlphaFoldDB" id="A0A1M7H8F3"/>
<sequence>MAFTQLVAKLVVNLLSGWLKRRIIMRKFLIIFLLAASQSSWVHAQNSHLQIPITRQGFHDNIDKEQAAAAKFDGKADDLVRVSDDQTINLQVTNALIKQVDKIQEEIERDSSLDHRLKVKYLTGIYAVLKDYNYKRARTLLQPEEAPAIINAYQQMMHADMKGKSIYPYIQGLSFEGSERLIEVFKDNPGYKEARGLVFTKYAFDNLETVMPKLSDYLGYPGTDSIVAAVARKYPNQVLTYATSYTPMATAIKRNQDPIVQTIVRIGKSPQSTRILPFIDEILAGTTTVEDLEKVADNDRQYYRQMVKSTINLQKMKSEGHQPIGMKAMMENMQAKSLIYIRDVNDLHEEPANVRFRIVNDFTPEELYYLIVNGQEELYTSSYTNHNNAGLYDQMMIRMKPPRGDSLLMMVNFDRFKKFIAMAAGFNTLDNFLKSMAPENSNYLMQKYVQNLEKTEDLEDAVDVANSFGSIRDPKLLDFLRAEVRKNLAYVKKHNDRRGTVIYQLLTSLFETEAENGNDSSKASDMASKLQLPPINYVTFNSLESDSGRVYQQVFFYGDKDGQESYASFMSNFPSGDWRVVKGKYWTTISSLKGKPTTIYANLPIDEPGDKEAISKLSEYLDEQDIHPSIFIHRGHSYHVNTTLDNLQSSAKIVVLGSCGGYHNLATVLEKSPEAHIISSKQVGTRFVNEPIIRSLEDVVRSGKNVDWVIMWAQLSKKFAGDARNKELFSDYVPPHKNLGAIFIKAYRQIMKDEKKS</sequence>
<organism evidence="1 2">
    <name type="scientific">Chitinophaga jiangningensis</name>
    <dbReference type="NCBI Taxonomy" id="1419482"/>
    <lineage>
        <taxon>Bacteria</taxon>
        <taxon>Pseudomonadati</taxon>
        <taxon>Bacteroidota</taxon>
        <taxon>Chitinophagia</taxon>
        <taxon>Chitinophagales</taxon>
        <taxon>Chitinophagaceae</taxon>
        <taxon>Chitinophaga</taxon>
    </lineage>
</organism>
<dbReference type="EMBL" id="FRBL01000007">
    <property type="protein sequence ID" value="SHM24407.1"/>
    <property type="molecule type" value="Genomic_DNA"/>
</dbReference>
<dbReference type="STRING" id="1419482.SAMN05444266_107111"/>